<evidence type="ECO:0000313" key="1">
    <source>
        <dbReference type="EMBL" id="JAH19913.1"/>
    </source>
</evidence>
<proteinExistence type="predicted"/>
<accession>A0A0E9QUY7</accession>
<reference evidence="1" key="1">
    <citation type="submission" date="2014-11" db="EMBL/GenBank/DDBJ databases">
        <authorList>
            <person name="Amaro Gonzalez C."/>
        </authorList>
    </citation>
    <scope>NUCLEOTIDE SEQUENCE</scope>
</reference>
<dbReference type="AlphaFoldDB" id="A0A0E9QUY7"/>
<dbReference type="EMBL" id="GBXM01088664">
    <property type="protein sequence ID" value="JAH19913.1"/>
    <property type="molecule type" value="Transcribed_RNA"/>
</dbReference>
<protein>
    <submittedName>
        <fullName evidence="1">Uncharacterized protein</fullName>
    </submittedName>
</protein>
<sequence>MYDFSMNSETTCSLAITETWLSDGDLDTEVAIDGLVRLCASTEMPV</sequence>
<organism evidence="1">
    <name type="scientific">Anguilla anguilla</name>
    <name type="common">European freshwater eel</name>
    <name type="synonym">Muraena anguilla</name>
    <dbReference type="NCBI Taxonomy" id="7936"/>
    <lineage>
        <taxon>Eukaryota</taxon>
        <taxon>Metazoa</taxon>
        <taxon>Chordata</taxon>
        <taxon>Craniata</taxon>
        <taxon>Vertebrata</taxon>
        <taxon>Euteleostomi</taxon>
        <taxon>Actinopterygii</taxon>
        <taxon>Neopterygii</taxon>
        <taxon>Teleostei</taxon>
        <taxon>Anguilliformes</taxon>
        <taxon>Anguillidae</taxon>
        <taxon>Anguilla</taxon>
    </lineage>
</organism>
<name>A0A0E9QUY7_ANGAN</name>
<reference evidence="1" key="2">
    <citation type="journal article" date="2015" name="Fish Shellfish Immunol.">
        <title>Early steps in the European eel (Anguilla anguilla)-Vibrio vulnificus interaction in the gills: Role of the RtxA13 toxin.</title>
        <authorList>
            <person name="Callol A."/>
            <person name="Pajuelo D."/>
            <person name="Ebbesson L."/>
            <person name="Teles M."/>
            <person name="MacKenzie S."/>
            <person name="Amaro C."/>
        </authorList>
    </citation>
    <scope>NUCLEOTIDE SEQUENCE</scope>
</reference>